<keyword evidence="3" id="KW-1185">Reference proteome</keyword>
<sequence>MVSFFYLRPSSRSNYSKNEHREWQRNMEHTFLDLEAIVDDEDQEDDESDEDIEDFIDDSDLPDEMLTTAKPAHEGGGDEFDAMMEDIANRWISTRSKAQKTDECRLNVDYQLGSNPSNIR</sequence>
<feature type="region of interest" description="Disordered" evidence="1">
    <location>
        <begin position="39"/>
        <end position="79"/>
    </location>
</feature>
<dbReference type="EMBL" id="JAUEPS010000069">
    <property type="protein sequence ID" value="KAK0441513.1"/>
    <property type="molecule type" value="Genomic_DNA"/>
</dbReference>
<accession>A0AA39MPJ5</accession>
<gene>
    <name evidence="2" type="ORF">EV420DRAFT_1485585</name>
</gene>
<evidence type="ECO:0000256" key="1">
    <source>
        <dbReference type="SAM" id="MobiDB-lite"/>
    </source>
</evidence>
<dbReference type="AlphaFoldDB" id="A0AA39MPJ5"/>
<name>A0AA39MPJ5_ARMTA</name>
<protein>
    <submittedName>
        <fullName evidence="2">Uncharacterized protein</fullName>
    </submittedName>
</protein>
<organism evidence="2 3">
    <name type="scientific">Armillaria tabescens</name>
    <name type="common">Ringless honey mushroom</name>
    <name type="synonym">Agaricus tabescens</name>
    <dbReference type="NCBI Taxonomy" id="1929756"/>
    <lineage>
        <taxon>Eukaryota</taxon>
        <taxon>Fungi</taxon>
        <taxon>Dikarya</taxon>
        <taxon>Basidiomycota</taxon>
        <taxon>Agaricomycotina</taxon>
        <taxon>Agaricomycetes</taxon>
        <taxon>Agaricomycetidae</taxon>
        <taxon>Agaricales</taxon>
        <taxon>Marasmiineae</taxon>
        <taxon>Physalacriaceae</taxon>
        <taxon>Desarmillaria</taxon>
    </lineage>
</organism>
<proteinExistence type="predicted"/>
<dbReference type="RefSeq" id="XP_060324018.1">
    <property type="nucleotide sequence ID" value="XM_060470245.1"/>
</dbReference>
<evidence type="ECO:0000313" key="3">
    <source>
        <dbReference type="Proteomes" id="UP001175211"/>
    </source>
</evidence>
<dbReference type="Proteomes" id="UP001175211">
    <property type="component" value="Unassembled WGS sequence"/>
</dbReference>
<evidence type="ECO:0000313" key="2">
    <source>
        <dbReference type="EMBL" id="KAK0441513.1"/>
    </source>
</evidence>
<dbReference type="GeneID" id="85353793"/>
<reference evidence="2" key="1">
    <citation type="submission" date="2023-06" db="EMBL/GenBank/DDBJ databases">
        <authorList>
            <consortium name="Lawrence Berkeley National Laboratory"/>
            <person name="Ahrendt S."/>
            <person name="Sahu N."/>
            <person name="Indic B."/>
            <person name="Wong-Bajracharya J."/>
            <person name="Merenyi Z."/>
            <person name="Ke H.-M."/>
            <person name="Monk M."/>
            <person name="Kocsube S."/>
            <person name="Drula E."/>
            <person name="Lipzen A."/>
            <person name="Balint B."/>
            <person name="Henrissat B."/>
            <person name="Andreopoulos B."/>
            <person name="Martin F.M."/>
            <person name="Harder C.B."/>
            <person name="Rigling D."/>
            <person name="Ford K.L."/>
            <person name="Foster G.D."/>
            <person name="Pangilinan J."/>
            <person name="Papanicolaou A."/>
            <person name="Barry K."/>
            <person name="LaButti K."/>
            <person name="Viragh M."/>
            <person name="Koriabine M."/>
            <person name="Yan M."/>
            <person name="Riley R."/>
            <person name="Champramary S."/>
            <person name="Plett K.L."/>
            <person name="Tsai I.J."/>
            <person name="Slot J."/>
            <person name="Sipos G."/>
            <person name="Plett J."/>
            <person name="Nagy L.G."/>
            <person name="Grigoriev I.V."/>
        </authorList>
    </citation>
    <scope>NUCLEOTIDE SEQUENCE</scope>
    <source>
        <strain evidence="2">CCBAS 213</strain>
    </source>
</reference>
<comment type="caution">
    <text evidence="2">The sequence shown here is derived from an EMBL/GenBank/DDBJ whole genome shotgun (WGS) entry which is preliminary data.</text>
</comment>
<feature type="compositionally biased region" description="Acidic residues" evidence="1">
    <location>
        <begin position="39"/>
        <end position="63"/>
    </location>
</feature>